<feature type="transmembrane region" description="Helical" evidence="1">
    <location>
        <begin position="24"/>
        <end position="43"/>
    </location>
</feature>
<keyword evidence="1" id="KW-0472">Membrane</keyword>
<dbReference type="InParanoid" id="D6WEF2"/>
<name>D6WEF2_TRICA</name>
<evidence type="ECO:0000313" key="3">
    <source>
        <dbReference type="Proteomes" id="UP000007266"/>
    </source>
</evidence>
<evidence type="ECO:0000313" key="2">
    <source>
        <dbReference type="EMBL" id="EFA00354.1"/>
    </source>
</evidence>
<dbReference type="OrthoDB" id="6770765at2759"/>
<dbReference type="KEGG" id="tca:103312216"/>
<reference evidence="2 3" key="2">
    <citation type="journal article" date="2010" name="Nucleic Acids Res.">
        <title>BeetleBase in 2010: revisions to provide comprehensive genomic information for Tribolium castaneum.</title>
        <authorList>
            <person name="Kim H.S."/>
            <person name="Murphy T."/>
            <person name="Xia J."/>
            <person name="Caragea D."/>
            <person name="Park Y."/>
            <person name="Beeman R.W."/>
            <person name="Lorenzen M.D."/>
            <person name="Butcher S."/>
            <person name="Manak J.R."/>
            <person name="Brown S.J."/>
        </authorList>
    </citation>
    <scope>GENOME REANNOTATION</scope>
    <source>
        <strain evidence="2 3">Georgia GA2</strain>
    </source>
</reference>
<accession>D6WEF2</accession>
<dbReference type="HOGENOM" id="CLU_2253490_0_0_1"/>
<dbReference type="Proteomes" id="UP000007266">
    <property type="component" value="Linkage group 3"/>
</dbReference>
<protein>
    <submittedName>
        <fullName evidence="2">Uncharacterized protein</fullName>
    </submittedName>
</protein>
<feature type="transmembrane region" description="Helical" evidence="1">
    <location>
        <begin position="49"/>
        <end position="68"/>
    </location>
</feature>
<organism evidence="2 3">
    <name type="scientific">Tribolium castaneum</name>
    <name type="common">Red flour beetle</name>
    <dbReference type="NCBI Taxonomy" id="7070"/>
    <lineage>
        <taxon>Eukaryota</taxon>
        <taxon>Metazoa</taxon>
        <taxon>Ecdysozoa</taxon>
        <taxon>Arthropoda</taxon>
        <taxon>Hexapoda</taxon>
        <taxon>Insecta</taxon>
        <taxon>Pterygota</taxon>
        <taxon>Neoptera</taxon>
        <taxon>Endopterygota</taxon>
        <taxon>Coleoptera</taxon>
        <taxon>Polyphaga</taxon>
        <taxon>Cucujiformia</taxon>
        <taxon>Tenebrionidae</taxon>
        <taxon>Tenebrionidae incertae sedis</taxon>
        <taxon>Tribolium</taxon>
    </lineage>
</organism>
<evidence type="ECO:0000256" key="1">
    <source>
        <dbReference type="SAM" id="Phobius"/>
    </source>
</evidence>
<proteinExistence type="predicted"/>
<dbReference type="EMBL" id="KQ971318">
    <property type="protein sequence ID" value="EFA00354.1"/>
    <property type="molecule type" value="Genomic_DNA"/>
</dbReference>
<keyword evidence="1" id="KW-0812">Transmembrane</keyword>
<keyword evidence="1" id="KW-1133">Transmembrane helix</keyword>
<gene>
    <name evidence="2" type="primary">AUGUSTUS-3.0.2_03195</name>
    <name evidence="2" type="ORF">TcasGA2_TC003195</name>
</gene>
<sequence>MQYFDGAALEELMNMIQSKDEMQAIFFLSLCFLGAWVALSWMIQLLRSILWIWPLFLLTALLLALPSLRMTLTQEIIPKQVDDLITIIDNKYYHHYDNDSVKWY</sequence>
<keyword evidence="3" id="KW-1185">Reference proteome</keyword>
<dbReference type="AlphaFoldDB" id="D6WEF2"/>
<reference evidence="2 3" key="1">
    <citation type="journal article" date="2008" name="Nature">
        <title>The genome of the model beetle and pest Tribolium castaneum.</title>
        <authorList>
            <consortium name="Tribolium Genome Sequencing Consortium"/>
            <person name="Richards S."/>
            <person name="Gibbs R.A."/>
            <person name="Weinstock G.M."/>
            <person name="Brown S.J."/>
            <person name="Denell R."/>
            <person name="Beeman R.W."/>
            <person name="Gibbs R."/>
            <person name="Beeman R.W."/>
            <person name="Brown S.J."/>
            <person name="Bucher G."/>
            <person name="Friedrich M."/>
            <person name="Grimmelikhuijzen C.J."/>
            <person name="Klingler M."/>
            <person name="Lorenzen M."/>
            <person name="Richards S."/>
            <person name="Roth S."/>
            <person name="Schroder R."/>
            <person name="Tautz D."/>
            <person name="Zdobnov E.M."/>
            <person name="Muzny D."/>
            <person name="Gibbs R.A."/>
            <person name="Weinstock G.M."/>
            <person name="Attaway T."/>
            <person name="Bell S."/>
            <person name="Buhay C.J."/>
            <person name="Chandrabose M.N."/>
            <person name="Chavez D."/>
            <person name="Clerk-Blankenburg K.P."/>
            <person name="Cree A."/>
            <person name="Dao M."/>
            <person name="Davis C."/>
            <person name="Chacko J."/>
            <person name="Dinh H."/>
            <person name="Dugan-Rocha S."/>
            <person name="Fowler G."/>
            <person name="Garner T.T."/>
            <person name="Garnes J."/>
            <person name="Gnirke A."/>
            <person name="Hawes A."/>
            <person name="Hernandez J."/>
            <person name="Hines S."/>
            <person name="Holder M."/>
            <person name="Hume J."/>
            <person name="Jhangiani S.N."/>
            <person name="Joshi V."/>
            <person name="Khan Z.M."/>
            <person name="Jackson L."/>
            <person name="Kovar C."/>
            <person name="Kowis A."/>
            <person name="Lee S."/>
            <person name="Lewis L.R."/>
            <person name="Margolis J."/>
            <person name="Morgan M."/>
            <person name="Nazareth L.V."/>
            <person name="Nguyen N."/>
            <person name="Okwuonu G."/>
            <person name="Parker D."/>
            <person name="Richards S."/>
            <person name="Ruiz S.J."/>
            <person name="Santibanez J."/>
            <person name="Savard J."/>
            <person name="Scherer S.E."/>
            <person name="Schneider B."/>
            <person name="Sodergren E."/>
            <person name="Tautz D."/>
            <person name="Vattahil S."/>
            <person name="Villasana D."/>
            <person name="White C.S."/>
            <person name="Wright R."/>
            <person name="Park Y."/>
            <person name="Beeman R.W."/>
            <person name="Lord J."/>
            <person name="Oppert B."/>
            <person name="Lorenzen M."/>
            <person name="Brown S."/>
            <person name="Wang L."/>
            <person name="Savard J."/>
            <person name="Tautz D."/>
            <person name="Richards S."/>
            <person name="Weinstock G."/>
            <person name="Gibbs R.A."/>
            <person name="Liu Y."/>
            <person name="Worley K."/>
            <person name="Weinstock G."/>
            <person name="Elsik C.G."/>
            <person name="Reese J.T."/>
            <person name="Elhaik E."/>
            <person name="Landan G."/>
            <person name="Graur D."/>
            <person name="Arensburger P."/>
            <person name="Atkinson P."/>
            <person name="Beeman R.W."/>
            <person name="Beidler J."/>
            <person name="Brown S.J."/>
            <person name="Demuth J.P."/>
            <person name="Drury D.W."/>
            <person name="Du Y.Z."/>
            <person name="Fujiwara H."/>
            <person name="Lorenzen M."/>
            <person name="Maselli V."/>
            <person name="Osanai M."/>
            <person name="Park Y."/>
            <person name="Robertson H.M."/>
            <person name="Tu Z."/>
            <person name="Wang J.J."/>
            <person name="Wang S."/>
            <person name="Richards S."/>
            <person name="Song H."/>
            <person name="Zhang L."/>
            <person name="Sodergren E."/>
            <person name="Werner D."/>
            <person name="Stanke M."/>
            <person name="Morgenstern B."/>
            <person name="Solovyev V."/>
            <person name="Kosarev P."/>
            <person name="Brown G."/>
            <person name="Chen H.C."/>
            <person name="Ermolaeva O."/>
            <person name="Hlavina W."/>
            <person name="Kapustin Y."/>
            <person name="Kiryutin B."/>
            <person name="Kitts P."/>
            <person name="Maglott D."/>
            <person name="Pruitt K."/>
            <person name="Sapojnikov V."/>
            <person name="Souvorov A."/>
            <person name="Mackey A.J."/>
            <person name="Waterhouse R.M."/>
            <person name="Wyder S."/>
            <person name="Zdobnov E.M."/>
            <person name="Zdobnov E.M."/>
            <person name="Wyder S."/>
            <person name="Kriventseva E.V."/>
            <person name="Kadowaki T."/>
            <person name="Bork P."/>
            <person name="Aranda M."/>
            <person name="Bao R."/>
            <person name="Beermann A."/>
            <person name="Berns N."/>
            <person name="Bolognesi R."/>
            <person name="Bonneton F."/>
            <person name="Bopp D."/>
            <person name="Brown S.J."/>
            <person name="Bucher G."/>
            <person name="Butts T."/>
            <person name="Chaumot A."/>
            <person name="Denell R.E."/>
            <person name="Ferrier D.E."/>
            <person name="Friedrich M."/>
            <person name="Gordon C.M."/>
            <person name="Jindra M."/>
            <person name="Klingler M."/>
            <person name="Lan Q."/>
            <person name="Lattorff H.M."/>
            <person name="Laudet V."/>
            <person name="von Levetsow C."/>
            <person name="Liu Z."/>
            <person name="Lutz R."/>
            <person name="Lynch J.A."/>
            <person name="da Fonseca R.N."/>
            <person name="Posnien N."/>
            <person name="Reuter R."/>
            <person name="Roth S."/>
            <person name="Savard J."/>
            <person name="Schinko J.B."/>
            <person name="Schmitt C."/>
            <person name="Schoppmeier M."/>
            <person name="Schroder R."/>
            <person name="Shippy T.D."/>
            <person name="Simonnet F."/>
            <person name="Marques-Souza H."/>
            <person name="Tautz D."/>
            <person name="Tomoyasu Y."/>
            <person name="Trauner J."/>
            <person name="Van der Zee M."/>
            <person name="Vervoort M."/>
            <person name="Wittkopp N."/>
            <person name="Wimmer E.A."/>
            <person name="Yang X."/>
            <person name="Jones A.K."/>
            <person name="Sattelle D.B."/>
            <person name="Ebert P.R."/>
            <person name="Nelson D."/>
            <person name="Scott J.G."/>
            <person name="Beeman R.W."/>
            <person name="Muthukrishnan S."/>
            <person name="Kramer K.J."/>
            <person name="Arakane Y."/>
            <person name="Beeman R.W."/>
            <person name="Zhu Q."/>
            <person name="Hogenkamp D."/>
            <person name="Dixit R."/>
            <person name="Oppert B."/>
            <person name="Jiang H."/>
            <person name="Zou Z."/>
            <person name="Marshall J."/>
            <person name="Elpidina E."/>
            <person name="Vinokurov K."/>
            <person name="Oppert C."/>
            <person name="Zou Z."/>
            <person name="Evans J."/>
            <person name="Lu Z."/>
            <person name="Zhao P."/>
            <person name="Sumathipala N."/>
            <person name="Altincicek B."/>
            <person name="Vilcinskas A."/>
            <person name="Williams M."/>
            <person name="Hultmark D."/>
            <person name="Hetru C."/>
            <person name="Jiang H."/>
            <person name="Grimmelikhuijzen C.J."/>
            <person name="Hauser F."/>
            <person name="Cazzamali G."/>
            <person name="Williamson M."/>
            <person name="Park Y."/>
            <person name="Li B."/>
            <person name="Tanaka Y."/>
            <person name="Predel R."/>
            <person name="Neupert S."/>
            <person name="Schachtner J."/>
            <person name="Verleyen P."/>
            <person name="Raible F."/>
            <person name="Bork P."/>
            <person name="Friedrich M."/>
            <person name="Walden K.K."/>
            <person name="Robertson H.M."/>
            <person name="Angeli S."/>
            <person name="Foret S."/>
            <person name="Bucher G."/>
            <person name="Schuetz S."/>
            <person name="Maleszka R."/>
            <person name="Wimmer E.A."/>
            <person name="Beeman R.W."/>
            <person name="Lorenzen M."/>
            <person name="Tomoyasu Y."/>
            <person name="Miller S.C."/>
            <person name="Grossmann D."/>
            <person name="Bucher G."/>
        </authorList>
    </citation>
    <scope>NUCLEOTIDE SEQUENCE [LARGE SCALE GENOMIC DNA]</scope>
    <source>
        <strain evidence="2 3">Georgia GA2</strain>
    </source>
</reference>